<gene>
    <name evidence="3" type="primary">LOC108662847</name>
</gene>
<evidence type="ECO:0000256" key="1">
    <source>
        <dbReference type="SAM" id="MobiDB-lite"/>
    </source>
</evidence>
<evidence type="ECO:0000313" key="2">
    <source>
        <dbReference type="Proteomes" id="UP000694886"/>
    </source>
</evidence>
<feature type="compositionally biased region" description="Low complexity" evidence="1">
    <location>
        <begin position="40"/>
        <end position="58"/>
    </location>
</feature>
<dbReference type="KEGG" id="tcc:108662847"/>
<dbReference type="AlphaFoldDB" id="A0AB32WMM3"/>
<name>A0AB32WMM3_THECC</name>
<sequence length="192" mass="20743">MPPRRGLLPLTRSVGRGRGRSQRRQLDAVKEEPAAFTIREAPAAEQAETPPHSPHSSHPLPPTGTPAMSPEVVQALAAFFTAIVGQAQASQAPPIVPPIAPSVPPPPPLVPPPVQDVSIAKKLKEARQLGYIFFTGDLDATVAKASINQVSETLSDMRLDDHLKLMVATRLQEKRARTWWNSVKSHSTTPLT</sequence>
<dbReference type="GeneID" id="108662847"/>
<feature type="region of interest" description="Disordered" evidence="1">
    <location>
        <begin position="1"/>
        <end position="68"/>
    </location>
</feature>
<dbReference type="RefSeq" id="XP_017980031.1">
    <property type="nucleotide sequence ID" value="XM_018124542.1"/>
</dbReference>
<reference evidence="3" key="2">
    <citation type="submission" date="2025-08" db="UniProtKB">
        <authorList>
            <consortium name="RefSeq"/>
        </authorList>
    </citation>
    <scope>IDENTIFICATION</scope>
</reference>
<dbReference type="Gramene" id="Tc07v2_t015030.1">
    <property type="protein sequence ID" value="Tc07v2_p015030.1"/>
    <property type="gene ID" value="Tc07v2_g015030"/>
</dbReference>
<protein>
    <submittedName>
        <fullName evidence="3">WAS/WASL-interacting protein family member 3-like</fullName>
    </submittedName>
</protein>
<evidence type="ECO:0000313" key="3">
    <source>
        <dbReference type="RefSeq" id="XP_017980031.1"/>
    </source>
</evidence>
<proteinExistence type="predicted"/>
<accession>A0AB32WMM3</accession>
<organism evidence="2 3">
    <name type="scientific">Theobroma cacao</name>
    <name type="common">Cacao</name>
    <name type="synonym">Cocoa</name>
    <dbReference type="NCBI Taxonomy" id="3641"/>
    <lineage>
        <taxon>Eukaryota</taxon>
        <taxon>Viridiplantae</taxon>
        <taxon>Streptophyta</taxon>
        <taxon>Embryophyta</taxon>
        <taxon>Tracheophyta</taxon>
        <taxon>Spermatophyta</taxon>
        <taxon>Magnoliopsida</taxon>
        <taxon>eudicotyledons</taxon>
        <taxon>Gunneridae</taxon>
        <taxon>Pentapetalae</taxon>
        <taxon>rosids</taxon>
        <taxon>malvids</taxon>
        <taxon>Malvales</taxon>
        <taxon>Malvaceae</taxon>
        <taxon>Byttnerioideae</taxon>
        <taxon>Theobroma</taxon>
    </lineage>
</organism>
<dbReference type="Proteomes" id="UP000694886">
    <property type="component" value="Chromosome 7"/>
</dbReference>
<feature type="compositionally biased region" description="Basic and acidic residues" evidence="1">
    <location>
        <begin position="24"/>
        <end position="33"/>
    </location>
</feature>
<reference evidence="2" key="1">
    <citation type="journal article" date="1997" name="Nucleic Acids Res.">
        <title>tRNAscan-SE: a program for improved detection of transfer RNA genes in genomic sequence.</title>
        <authorList>
            <person name="Lowe T.M."/>
            <person name="Eddy S.R."/>
        </authorList>
    </citation>
    <scope>NUCLEOTIDE SEQUENCE [LARGE SCALE GENOMIC DNA]</scope>
    <source>
        <strain evidence="2">r\B97-61/B2</strain>
    </source>
</reference>